<name>F6S7J0_CIOIN</name>
<reference evidence="3" key="4">
    <citation type="submission" date="2025-09" db="UniProtKB">
        <authorList>
            <consortium name="Ensembl"/>
        </authorList>
    </citation>
    <scope>IDENTIFICATION</scope>
</reference>
<accession>F6S7J0</accession>
<evidence type="ECO:0000259" key="2">
    <source>
        <dbReference type="PROSITE" id="PS50033"/>
    </source>
</evidence>
<feature type="domain" description="UBX" evidence="2">
    <location>
        <begin position="276"/>
        <end position="353"/>
    </location>
</feature>
<feature type="compositionally biased region" description="Basic and acidic residues" evidence="1">
    <location>
        <begin position="253"/>
        <end position="265"/>
    </location>
</feature>
<gene>
    <name evidence="3" type="primary">LOC100181381</name>
</gene>
<dbReference type="Gene3D" id="3.10.20.90">
    <property type="entry name" value="Phosphatidylinositol 3-kinase Catalytic Subunit, Chain A, domain 1"/>
    <property type="match status" value="1"/>
</dbReference>
<dbReference type="GO" id="GO:0005634">
    <property type="term" value="C:nucleus"/>
    <property type="evidence" value="ECO:0000318"/>
    <property type="project" value="GO_Central"/>
</dbReference>
<dbReference type="STRING" id="7719.ENSCINP00000014981"/>
<dbReference type="Proteomes" id="UP000008144">
    <property type="component" value="Chromosome 8"/>
</dbReference>
<feature type="region of interest" description="Disordered" evidence="1">
    <location>
        <begin position="253"/>
        <end position="279"/>
    </location>
</feature>
<dbReference type="InterPro" id="IPR001012">
    <property type="entry name" value="UBX_dom"/>
</dbReference>
<dbReference type="GeneTree" id="ENSGT00940000154831"/>
<organism evidence="3 4">
    <name type="scientific">Ciona intestinalis</name>
    <name type="common">Transparent sea squirt</name>
    <name type="synonym">Ascidia intestinalis</name>
    <dbReference type="NCBI Taxonomy" id="7719"/>
    <lineage>
        <taxon>Eukaryota</taxon>
        <taxon>Metazoa</taxon>
        <taxon>Chordata</taxon>
        <taxon>Tunicata</taxon>
        <taxon>Ascidiacea</taxon>
        <taxon>Phlebobranchia</taxon>
        <taxon>Cionidae</taxon>
        <taxon>Ciona</taxon>
    </lineage>
</organism>
<evidence type="ECO:0000256" key="1">
    <source>
        <dbReference type="SAM" id="MobiDB-lite"/>
    </source>
</evidence>
<reference evidence="3" key="2">
    <citation type="journal article" date="2008" name="Genome Biol.">
        <title>Improved genome assembly and evidence-based global gene model set for the chordate Ciona intestinalis: new insight into intron and operon populations.</title>
        <authorList>
            <person name="Satou Y."/>
            <person name="Mineta K."/>
            <person name="Ogasawara M."/>
            <person name="Sasakura Y."/>
            <person name="Shoguchi E."/>
            <person name="Ueno K."/>
            <person name="Yamada L."/>
            <person name="Matsumoto J."/>
            <person name="Wasserscheid J."/>
            <person name="Dewar K."/>
            <person name="Wiley G.B."/>
            <person name="Macmil S.L."/>
            <person name="Roe B.A."/>
            <person name="Zeller R.W."/>
            <person name="Hastings K.E."/>
            <person name="Lemaire P."/>
            <person name="Lindquist E."/>
            <person name="Endo T."/>
            <person name="Hotta K."/>
            <person name="Inaba K."/>
        </authorList>
    </citation>
    <scope>NUCLEOTIDE SEQUENCE [LARGE SCALE GENOMIC DNA]</scope>
    <source>
        <strain evidence="3">wild type</strain>
    </source>
</reference>
<dbReference type="GO" id="GO:0005783">
    <property type="term" value="C:endoplasmic reticulum"/>
    <property type="evidence" value="ECO:0000318"/>
    <property type="project" value="GO_Central"/>
</dbReference>
<dbReference type="AlphaFoldDB" id="F6S7J0"/>
<dbReference type="Gene3D" id="3.40.30.10">
    <property type="entry name" value="Glutaredoxin"/>
    <property type="match status" value="1"/>
</dbReference>
<evidence type="ECO:0000313" key="4">
    <source>
        <dbReference type="Proteomes" id="UP000008144"/>
    </source>
</evidence>
<dbReference type="PROSITE" id="PS50033">
    <property type="entry name" value="UBX"/>
    <property type="match status" value="1"/>
</dbReference>
<dbReference type="InterPro" id="IPR050730">
    <property type="entry name" value="UBX_domain-protein"/>
</dbReference>
<dbReference type="Pfam" id="PF00789">
    <property type="entry name" value="UBX"/>
    <property type="match status" value="1"/>
</dbReference>
<dbReference type="InterPro" id="IPR029071">
    <property type="entry name" value="Ubiquitin-like_domsf"/>
</dbReference>
<dbReference type="SMART" id="SM00166">
    <property type="entry name" value="UBX"/>
    <property type="match status" value="1"/>
</dbReference>
<dbReference type="SUPFAM" id="SSF54236">
    <property type="entry name" value="Ubiquitin-like"/>
    <property type="match status" value="1"/>
</dbReference>
<dbReference type="InterPro" id="IPR033043">
    <property type="entry name" value="FAF1-like_UBX"/>
</dbReference>
<reference evidence="4" key="1">
    <citation type="journal article" date="2002" name="Science">
        <title>The draft genome of Ciona intestinalis: insights into chordate and vertebrate origins.</title>
        <authorList>
            <person name="Dehal P."/>
            <person name="Satou Y."/>
            <person name="Campbell R.K."/>
            <person name="Chapman J."/>
            <person name="Degnan B."/>
            <person name="De Tomaso A."/>
            <person name="Davidson B."/>
            <person name="Di Gregorio A."/>
            <person name="Gelpke M."/>
            <person name="Goodstein D.M."/>
            <person name="Harafuji N."/>
            <person name="Hastings K.E."/>
            <person name="Ho I."/>
            <person name="Hotta K."/>
            <person name="Huang W."/>
            <person name="Kawashima T."/>
            <person name="Lemaire P."/>
            <person name="Martinez D."/>
            <person name="Meinertzhagen I.A."/>
            <person name="Necula S."/>
            <person name="Nonaka M."/>
            <person name="Putnam N."/>
            <person name="Rash S."/>
            <person name="Saiga H."/>
            <person name="Satake M."/>
            <person name="Terry A."/>
            <person name="Yamada L."/>
            <person name="Wang H.G."/>
            <person name="Awazu S."/>
            <person name="Azumi K."/>
            <person name="Boore J."/>
            <person name="Branno M."/>
            <person name="Chin-Bow S."/>
            <person name="DeSantis R."/>
            <person name="Doyle S."/>
            <person name="Francino P."/>
            <person name="Keys D.N."/>
            <person name="Haga S."/>
            <person name="Hayashi H."/>
            <person name="Hino K."/>
            <person name="Imai K.S."/>
            <person name="Inaba K."/>
            <person name="Kano S."/>
            <person name="Kobayashi K."/>
            <person name="Kobayashi M."/>
            <person name="Lee B.I."/>
            <person name="Makabe K.W."/>
            <person name="Manohar C."/>
            <person name="Matassi G."/>
            <person name="Medina M."/>
            <person name="Mochizuki Y."/>
            <person name="Mount S."/>
            <person name="Morishita T."/>
            <person name="Miura S."/>
            <person name="Nakayama A."/>
            <person name="Nishizaka S."/>
            <person name="Nomoto H."/>
            <person name="Ohta F."/>
            <person name="Oishi K."/>
            <person name="Rigoutsos I."/>
            <person name="Sano M."/>
            <person name="Sasaki A."/>
            <person name="Sasakura Y."/>
            <person name="Shoguchi E."/>
            <person name="Shin-i T."/>
            <person name="Spagnuolo A."/>
            <person name="Stainier D."/>
            <person name="Suzuki M.M."/>
            <person name="Tassy O."/>
            <person name="Takatori N."/>
            <person name="Tokuoka M."/>
            <person name="Yagi K."/>
            <person name="Yoshizaki F."/>
            <person name="Wada S."/>
            <person name="Zhang C."/>
            <person name="Hyatt P.D."/>
            <person name="Larimer F."/>
            <person name="Detter C."/>
            <person name="Doggett N."/>
            <person name="Glavina T."/>
            <person name="Hawkins T."/>
            <person name="Richardson P."/>
            <person name="Lucas S."/>
            <person name="Kohara Y."/>
            <person name="Levine M."/>
            <person name="Satoh N."/>
            <person name="Rokhsar D.S."/>
        </authorList>
    </citation>
    <scope>NUCLEOTIDE SEQUENCE [LARGE SCALE GENOMIC DNA]</scope>
</reference>
<keyword evidence="4" id="KW-1185">Reference proteome</keyword>
<dbReference type="InterPro" id="IPR036249">
    <property type="entry name" value="Thioredoxin-like_sf"/>
</dbReference>
<sequence>MFMDAPSALDDEDDLIFVSSTSMGSRLNQLMPEKAMDAHVALEQFKSEFMSRYHGGPDFLPLSLKDATVKAFGSDARKRKLLAIYIHHDQSIQANVFCSQLLCSDAVTNFLEQHFVSWAWDVTSAYNKERFLQDCKQILGSGVADTVRKVKKDNYPLLLIAHGRGRQCEVNAIIQANSDLNELMAKLVNAYEESEERKQQEIREEDARIARENIKLEQEEAYRMSLEADRAKVEAELLEARRIEELEEQRRIEETKKEEDMERLRSSIPDEPSPDCKEPLSKVRFRAPDGTTFMRTFLASEKLQTLVNFVGSKGYTPQTHRVLKPWPKTNLLTLDMSSSLQSNKIFPQETLIIEENPDQDSDTCSES</sequence>
<dbReference type="EMBL" id="EAAA01002701">
    <property type="status" value="NOT_ANNOTATED_CDS"/>
    <property type="molecule type" value="Genomic_DNA"/>
</dbReference>
<dbReference type="PANTHER" id="PTHR23322">
    <property type="entry name" value="FAS-ASSOCIATED PROTEIN"/>
    <property type="match status" value="1"/>
</dbReference>
<dbReference type="InterPro" id="IPR006577">
    <property type="entry name" value="UAS"/>
</dbReference>
<dbReference type="Ensembl" id="ENSCINT00000014981.3">
    <property type="protein sequence ID" value="ENSCINP00000014981.3"/>
    <property type="gene ID" value="ENSCING00000007298.3"/>
</dbReference>
<dbReference type="CDD" id="cd01771">
    <property type="entry name" value="UBX_UBXN3A"/>
    <property type="match status" value="1"/>
</dbReference>
<protein>
    <submittedName>
        <fullName evidence="3">FAS-associated factor 1-like</fullName>
    </submittedName>
</protein>
<reference evidence="3" key="3">
    <citation type="submission" date="2025-08" db="UniProtKB">
        <authorList>
            <consortium name="Ensembl"/>
        </authorList>
    </citation>
    <scope>IDENTIFICATION</scope>
</reference>
<dbReference type="GO" id="GO:0043130">
    <property type="term" value="F:ubiquitin binding"/>
    <property type="evidence" value="ECO:0000318"/>
    <property type="project" value="GO_Central"/>
</dbReference>
<dbReference type="FunCoup" id="F6S7J0">
    <property type="interactions" value="554"/>
</dbReference>
<dbReference type="HOGENOM" id="CLU_028119_0_0_1"/>
<dbReference type="PANTHER" id="PTHR23322:SF96">
    <property type="entry name" value="FAS-ASSOCIATED FACTOR 1"/>
    <property type="match status" value="1"/>
</dbReference>
<dbReference type="GO" id="GO:0036503">
    <property type="term" value="P:ERAD pathway"/>
    <property type="evidence" value="ECO:0000318"/>
    <property type="project" value="GO_Central"/>
</dbReference>
<dbReference type="SUPFAM" id="SSF52833">
    <property type="entry name" value="Thioredoxin-like"/>
    <property type="match status" value="1"/>
</dbReference>
<dbReference type="OMA" id="XDEREAR"/>
<dbReference type="InParanoid" id="F6S7J0"/>
<dbReference type="Pfam" id="PF21021">
    <property type="entry name" value="FAF1"/>
    <property type="match status" value="1"/>
</dbReference>
<proteinExistence type="predicted"/>
<dbReference type="InterPro" id="IPR049483">
    <property type="entry name" value="FAF1_2-like_UAS"/>
</dbReference>
<dbReference type="SMART" id="SM00594">
    <property type="entry name" value="UAS"/>
    <property type="match status" value="1"/>
</dbReference>
<evidence type="ECO:0000313" key="3">
    <source>
        <dbReference type="Ensembl" id="ENSCINP00000014981.3"/>
    </source>
</evidence>